<dbReference type="EMBL" id="GECZ01021635">
    <property type="protein sequence ID" value="JAS48134.1"/>
    <property type="molecule type" value="Transcribed_RNA"/>
</dbReference>
<sequence length="116" mass="13704">IFFSKCANIQASISKELSKFKPGLLQQLVVFNRDVGCLRRRFVWGENMILWEKKLNLLRTIQNNLFYNELLVMDQYYIYVTWFAVIAAIWTPTIIIMTIKEDAIYSWKLSLATYPA</sequence>
<feature type="non-terminal residue" evidence="2">
    <location>
        <position position="1"/>
    </location>
</feature>
<keyword evidence="1" id="KW-0812">Transmembrane</keyword>
<feature type="non-terminal residue" evidence="2">
    <location>
        <position position="116"/>
    </location>
</feature>
<evidence type="ECO:0000313" key="2">
    <source>
        <dbReference type="EMBL" id="JAS48134.1"/>
    </source>
</evidence>
<dbReference type="AlphaFoldDB" id="A0A1B6FDE0"/>
<organism evidence="2">
    <name type="scientific">Cuerna arida</name>
    <dbReference type="NCBI Taxonomy" id="1464854"/>
    <lineage>
        <taxon>Eukaryota</taxon>
        <taxon>Metazoa</taxon>
        <taxon>Ecdysozoa</taxon>
        <taxon>Arthropoda</taxon>
        <taxon>Hexapoda</taxon>
        <taxon>Insecta</taxon>
        <taxon>Pterygota</taxon>
        <taxon>Neoptera</taxon>
        <taxon>Paraneoptera</taxon>
        <taxon>Hemiptera</taxon>
        <taxon>Auchenorrhyncha</taxon>
        <taxon>Membracoidea</taxon>
        <taxon>Cicadellidae</taxon>
        <taxon>Cicadellinae</taxon>
        <taxon>Proconiini</taxon>
        <taxon>Cuerna</taxon>
    </lineage>
</organism>
<evidence type="ECO:0000256" key="1">
    <source>
        <dbReference type="SAM" id="Phobius"/>
    </source>
</evidence>
<proteinExistence type="predicted"/>
<feature type="transmembrane region" description="Helical" evidence="1">
    <location>
        <begin position="76"/>
        <end position="99"/>
    </location>
</feature>
<reference evidence="2" key="1">
    <citation type="submission" date="2015-11" db="EMBL/GenBank/DDBJ databases">
        <title>De novo transcriptome assembly of four potential Pierce s Disease insect vectors from Arizona vineyards.</title>
        <authorList>
            <person name="Tassone E.E."/>
        </authorList>
    </citation>
    <scope>NUCLEOTIDE SEQUENCE</scope>
</reference>
<protein>
    <submittedName>
        <fullName evidence="2">Uncharacterized protein</fullName>
    </submittedName>
</protein>
<name>A0A1B6FDE0_9HEMI</name>
<accession>A0A1B6FDE0</accession>
<keyword evidence="1" id="KW-0472">Membrane</keyword>
<gene>
    <name evidence="2" type="ORF">g.1110</name>
</gene>
<keyword evidence="1" id="KW-1133">Transmembrane helix</keyword>